<evidence type="ECO:0000313" key="2">
    <source>
        <dbReference type="Proteomes" id="UP001501095"/>
    </source>
</evidence>
<organism evidence="1 2">
    <name type="scientific">Streptomyces levis</name>
    <dbReference type="NCBI Taxonomy" id="285566"/>
    <lineage>
        <taxon>Bacteria</taxon>
        <taxon>Bacillati</taxon>
        <taxon>Actinomycetota</taxon>
        <taxon>Actinomycetes</taxon>
        <taxon>Kitasatosporales</taxon>
        <taxon>Streptomycetaceae</taxon>
        <taxon>Streptomyces</taxon>
    </lineage>
</organism>
<dbReference type="SUPFAM" id="SSF53474">
    <property type="entry name" value="alpha/beta-Hydrolases"/>
    <property type="match status" value="1"/>
</dbReference>
<keyword evidence="2" id="KW-1185">Reference proteome</keyword>
<dbReference type="Gene3D" id="3.40.50.1820">
    <property type="entry name" value="alpha/beta hydrolase"/>
    <property type="match status" value="1"/>
</dbReference>
<evidence type="ECO:0008006" key="3">
    <source>
        <dbReference type="Google" id="ProtNLM"/>
    </source>
</evidence>
<dbReference type="Proteomes" id="UP001501095">
    <property type="component" value="Unassembled WGS sequence"/>
</dbReference>
<sequence length="296" mass="32464">MEASTLAGVHGIRNYGYLRDAAGDLPTAVQTIAADWSSWIGRGFEKESGAGSQEPCPVAYYADCLFRGDRMGAGGSPRLTPFAEHLLAQWIEEVRSEEQAAAPTPLVSQGRLTSALRSMSEWFTERYGQRALRLVTATVSELAAYFDPAFPEERERARERVAALLRERRPKVLLAHSLGSVVAYEALRRDPRLRVELLVTLGSPLAMRTVVFDRLAPPVHGRGTKPPGVVEWVNIADRGDPVAVPKGGISERFSGVARDHTASIHLVDPHMAKNYLRCAELVGEIRKFLRGGPRAA</sequence>
<evidence type="ECO:0000313" key="1">
    <source>
        <dbReference type="EMBL" id="GAA2520371.1"/>
    </source>
</evidence>
<gene>
    <name evidence="1" type="ORF">GCM10010423_11150</name>
</gene>
<dbReference type="RefSeq" id="WP_344534672.1">
    <property type="nucleotide sequence ID" value="NZ_BAAATM010000003.1"/>
</dbReference>
<accession>A0ABN3NEV4</accession>
<dbReference type="InterPro" id="IPR029058">
    <property type="entry name" value="AB_hydrolase_fold"/>
</dbReference>
<protein>
    <recommendedName>
        <fullName evidence="3">Serine peptidase</fullName>
    </recommendedName>
</protein>
<name>A0ABN3NEV4_9ACTN</name>
<comment type="caution">
    <text evidence="1">The sequence shown here is derived from an EMBL/GenBank/DDBJ whole genome shotgun (WGS) entry which is preliminary data.</text>
</comment>
<dbReference type="EMBL" id="BAAATM010000003">
    <property type="protein sequence ID" value="GAA2520371.1"/>
    <property type="molecule type" value="Genomic_DNA"/>
</dbReference>
<proteinExistence type="predicted"/>
<reference evidence="1 2" key="1">
    <citation type="journal article" date="2019" name="Int. J. Syst. Evol. Microbiol.">
        <title>The Global Catalogue of Microorganisms (GCM) 10K type strain sequencing project: providing services to taxonomists for standard genome sequencing and annotation.</title>
        <authorList>
            <consortium name="The Broad Institute Genomics Platform"/>
            <consortium name="The Broad Institute Genome Sequencing Center for Infectious Disease"/>
            <person name="Wu L."/>
            <person name="Ma J."/>
        </authorList>
    </citation>
    <scope>NUCLEOTIDE SEQUENCE [LARGE SCALE GENOMIC DNA]</scope>
    <source>
        <strain evidence="1 2">JCM 6924</strain>
    </source>
</reference>